<dbReference type="EMBL" id="SJOI01000001">
    <property type="protein sequence ID" value="TCL05496.1"/>
    <property type="molecule type" value="Genomic_DNA"/>
</dbReference>
<reference evidence="1 2" key="1">
    <citation type="submission" date="2019-02" db="EMBL/GenBank/DDBJ databases">
        <title>Investigation of anaerobic lignin degradation for improved lignocellulosic biofuels.</title>
        <authorList>
            <person name="Deangelis K."/>
        </authorList>
    </citation>
    <scope>NUCLEOTIDE SEQUENCE [LARGE SCALE GENOMIC DNA]</scope>
    <source>
        <strain evidence="1 2">159R</strain>
    </source>
</reference>
<comment type="caution">
    <text evidence="1">The sequence shown here is derived from an EMBL/GenBank/DDBJ whole genome shotgun (WGS) entry which is preliminary data.</text>
</comment>
<gene>
    <name evidence="1" type="ORF">EZJ58_3685</name>
</gene>
<evidence type="ECO:0000313" key="1">
    <source>
        <dbReference type="EMBL" id="TCL05496.1"/>
    </source>
</evidence>
<protein>
    <submittedName>
        <fullName evidence="1">Uncharacterized protein</fullName>
    </submittedName>
</protein>
<sequence>MGIVAKKTTNHQIGRQSVSLDHSELVRARLANLAEHFIDVLRNKDAENIHALLTLPDDQFWSEIKGRANHIEIVEMSTPEKIEHQEYIDNRNAFLAHLGKYGGVYKSSMVAEILGISRPTVNKYGEQSKIIVLNWGSENLYPVFQFSTDENNGERGLLKGLPAILASLRNVSNVRKCNFFTREIDTLDKALDKPTTALETLRKGATEEEIRQLVRLAGIFGTPDAA</sequence>
<evidence type="ECO:0000313" key="2">
    <source>
        <dbReference type="Proteomes" id="UP000294555"/>
    </source>
</evidence>
<dbReference type="RefSeq" id="WP_132924196.1">
    <property type="nucleotide sequence ID" value="NZ_SJOI01000001.1"/>
</dbReference>
<dbReference type="Proteomes" id="UP000294555">
    <property type="component" value="Unassembled WGS sequence"/>
</dbReference>
<proteinExistence type="predicted"/>
<name>A0A4R1NL25_9GAMM</name>
<organism evidence="1 2">
    <name type="scientific">Sodalis ligni</name>
    <dbReference type="NCBI Taxonomy" id="2697027"/>
    <lineage>
        <taxon>Bacteria</taxon>
        <taxon>Pseudomonadati</taxon>
        <taxon>Pseudomonadota</taxon>
        <taxon>Gammaproteobacteria</taxon>
        <taxon>Enterobacterales</taxon>
        <taxon>Bruguierivoracaceae</taxon>
        <taxon>Sodalis</taxon>
    </lineage>
</organism>
<keyword evidence="2" id="KW-1185">Reference proteome</keyword>
<dbReference type="AlphaFoldDB" id="A0A4R1NL25"/>
<accession>A0A4R1NL25</accession>
<dbReference type="OrthoDB" id="6453840at2"/>